<dbReference type="SUPFAM" id="SSF48726">
    <property type="entry name" value="Immunoglobulin"/>
    <property type="match status" value="1"/>
</dbReference>
<evidence type="ECO:0000259" key="7">
    <source>
        <dbReference type="PROSITE" id="PS50835"/>
    </source>
</evidence>
<evidence type="ECO:0000256" key="1">
    <source>
        <dbReference type="ARBA" id="ARBA00004370"/>
    </source>
</evidence>
<feature type="chain" id="PRO_5041708534" description="Ig-like domain-containing protein" evidence="6">
    <location>
        <begin position="22"/>
        <end position="216"/>
    </location>
</feature>
<comment type="caution">
    <text evidence="8">The sequence shown here is derived from an EMBL/GenBank/DDBJ whole genome shotgun (WGS) entry which is preliminary data.</text>
</comment>
<dbReference type="InterPro" id="IPR036179">
    <property type="entry name" value="Ig-like_dom_sf"/>
</dbReference>
<organism evidence="8 9">
    <name type="scientific">Channa striata</name>
    <name type="common">Snakehead murrel</name>
    <name type="synonym">Ophicephalus striatus</name>
    <dbReference type="NCBI Taxonomy" id="64152"/>
    <lineage>
        <taxon>Eukaryota</taxon>
        <taxon>Metazoa</taxon>
        <taxon>Chordata</taxon>
        <taxon>Craniata</taxon>
        <taxon>Vertebrata</taxon>
        <taxon>Euteleostomi</taxon>
        <taxon>Actinopterygii</taxon>
        <taxon>Neopterygii</taxon>
        <taxon>Teleostei</taxon>
        <taxon>Neoteleostei</taxon>
        <taxon>Acanthomorphata</taxon>
        <taxon>Anabantaria</taxon>
        <taxon>Anabantiformes</taxon>
        <taxon>Channoidei</taxon>
        <taxon>Channidae</taxon>
        <taxon>Channa</taxon>
    </lineage>
</organism>
<feature type="domain" description="Ig-like" evidence="7">
    <location>
        <begin position="30"/>
        <end position="131"/>
    </location>
</feature>
<accession>A0AA88NRH6</accession>
<evidence type="ECO:0000313" key="8">
    <source>
        <dbReference type="EMBL" id="KAK2863472.1"/>
    </source>
</evidence>
<dbReference type="SMART" id="SM00409">
    <property type="entry name" value="IG"/>
    <property type="match status" value="1"/>
</dbReference>
<keyword evidence="5" id="KW-1133">Transmembrane helix</keyword>
<protein>
    <recommendedName>
        <fullName evidence="7">Ig-like domain-containing protein</fullName>
    </recommendedName>
</protein>
<dbReference type="InterPro" id="IPR050504">
    <property type="entry name" value="IgSF_BTN/MOG"/>
</dbReference>
<evidence type="ECO:0000256" key="6">
    <source>
        <dbReference type="SAM" id="SignalP"/>
    </source>
</evidence>
<dbReference type="InterPro" id="IPR007110">
    <property type="entry name" value="Ig-like_dom"/>
</dbReference>
<dbReference type="Gene3D" id="2.60.40.10">
    <property type="entry name" value="Immunoglobulins"/>
    <property type="match status" value="1"/>
</dbReference>
<feature type="region of interest" description="Disordered" evidence="4">
    <location>
        <begin position="135"/>
        <end position="177"/>
    </location>
</feature>
<dbReference type="InterPro" id="IPR003599">
    <property type="entry name" value="Ig_sub"/>
</dbReference>
<keyword evidence="9" id="KW-1185">Reference proteome</keyword>
<comment type="subcellular location">
    <subcellularLocation>
        <location evidence="1">Membrane</location>
    </subcellularLocation>
</comment>
<dbReference type="AlphaFoldDB" id="A0AA88NRH6"/>
<name>A0AA88NRH6_CHASR</name>
<keyword evidence="3" id="KW-0393">Immunoglobulin domain</keyword>
<keyword evidence="6" id="KW-0732">Signal</keyword>
<dbReference type="GO" id="GO:0001817">
    <property type="term" value="P:regulation of cytokine production"/>
    <property type="evidence" value="ECO:0007669"/>
    <property type="project" value="TreeGrafter"/>
</dbReference>
<evidence type="ECO:0000313" key="9">
    <source>
        <dbReference type="Proteomes" id="UP001187415"/>
    </source>
</evidence>
<feature type="compositionally biased region" description="Basic and acidic residues" evidence="4">
    <location>
        <begin position="144"/>
        <end position="177"/>
    </location>
</feature>
<dbReference type="GO" id="GO:0050852">
    <property type="term" value="P:T cell receptor signaling pathway"/>
    <property type="evidence" value="ECO:0007669"/>
    <property type="project" value="TreeGrafter"/>
</dbReference>
<dbReference type="GO" id="GO:0009897">
    <property type="term" value="C:external side of plasma membrane"/>
    <property type="evidence" value="ECO:0007669"/>
    <property type="project" value="TreeGrafter"/>
</dbReference>
<evidence type="ECO:0000256" key="4">
    <source>
        <dbReference type="SAM" id="MobiDB-lite"/>
    </source>
</evidence>
<dbReference type="PROSITE" id="PS50835">
    <property type="entry name" value="IG_LIKE"/>
    <property type="match status" value="1"/>
</dbReference>
<dbReference type="InterPro" id="IPR013106">
    <property type="entry name" value="Ig_V-set"/>
</dbReference>
<feature type="signal peptide" evidence="6">
    <location>
        <begin position="1"/>
        <end position="21"/>
    </location>
</feature>
<dbReference type="EMBL" id="JAUPFM010000001">
    <property type="protein sequence ID" value="KAK2863472.1"/>
    <property type="molecule type" value="Genomic_DNA"/>
</dbReference>
<reference evidence="8" key="1">
    <citation type="submission" date="2023-07" db="EMBL/GenBank/DDBJ databases">
        <title>Chromosome-level Genome Assembly of Striped Snakehead (Channa striata).</title>
        <authorList>
            <person name="Liu H."/>
        </authorList>
    </citation>
    <scope>NUCLEOTIDE SEQUENCE</scope>
    <source>
        <strain evidence="8">Gz</strain>
        <tissue evidence="8">Muscle</tissue>
    </source>
</reference>
<dbReference type="PANTHER" id="PTHR24100">
    <property type="entry name" value="BUTYROPHILIN"/>
    <property type="match status" value="1"/>
</dbReference>
<dbReference type="Proteomes" id="UP001187415">
    <property type="component" value="Unassembled WGS sequence"/>
</dbReference>
<keyword evidence="5" id="KW-0812">Transmembrane</keyword>
<evidence type="ECO:0000256" key="5">
    <source>
        <dbReference type="SAM" id="Phobius"/>
    </source>
</evidence>
<dbReference type="InterPro" id="IPR013783">
    <property type="entry name" value="Ig-like_fold"/>
</dbReference>
<evidence type="ECO:0000256" key="2">
    <source>
        <dbReference type="ARBA" id="ARBA00023136"/>
    </source>
</evidence>
<dbReference type="PANTHER" id="PTHR24100:SF151">
    <property type="entry name" value="ICOS LIGAND"/>
    <property type="match status" value="1"/>
</dbReference>
<dbReference type="GO" id="GO:0005102">
    <property type="term" value="F:signaling receptor binding"/>
    <property type="evidence" value="ECO:0007669"/>
    <property type="project" value="TreeGrafter"/>
</dbReference>
<feature type="transmembrane region" description="Helical" evidence="5">
    <location>
        <begin position="182"/>
        <end position="207"/>
    </location>
</feature>
<proteinExistence type="predicted"/>
<dbReference type="Pfam" id="PF07686">
    <property type="entry name" value="V-set"/>
    <property type="match status" value="1"/>
</dbReference>
<keyword evidence="2 5" id="KW-0472">Membrane</keyword>
<gene>
    <name evidence="8" type="ORF">Q5P01_003005</name>
</gene>
<evidence type="ECO:0000256" key="3">
    <source>
        <dbReference type="ARBA" id="ARBA00023319"/>
    </source>
</evidence>
<sequence length="216" mass="23511">MSASKWTVFVCLLKYFLKCSAFEEKTAKPGDNIPFQCEGPTDADIDSVMLRWSRPGLKSEEYVFYFRDKRVHEDFQHESFHRRVELMDPKMKNGKFSVIVKNVTINDSGTYECYVGIKGNKPQLLNTTKLTVTDSGQTAGHIGDGGDKDGGDKDGGDKDGGDKDGGDKDGGDKDGGDKDGHVGLVVGLSVVGVLLLAAGITGGFVMYKKHKGRSTY</sequence>